<evidence type="ECO:0000313" key="5">
    <source>
        <dbReference type="EMBL" id="ABL65465.1"/>
    </source>
</evidence>
<dbReference type="Proteomes" id="UP000008701">
    <property type="component" value="Chromosome"/>
</dbReference>
<dbReference type="InterPro" id="IPR038257">
    <property type="entry name" value="CRISPR-assoc_Cas3_HD_sf"/>
</dbReference>
<dbReference type="KEGG" id="cph:Cpha266_1437"/>
<protein>
    <recommendedName>
        <fullName evidence="4">HD Cas3-type domain-containing protein</fullName>
    </recommendedName>
</protein>
<dbReference type="Gene3D" id="1.10.3210.30">
    <property type="match status" value="1"/>
</dbReference>
<dbReference type="SUPFAM" id="SSF109604">
    <property type="entry name" value="HD-domain/PDEase-like"/>
    <property type="match status" value="1"/>
</dbReference>
<proteinExistence type="predicted"/>
<dbReference type="GO" id="GO:0016787">
    <property type="term" value="F:hydrolase activity"/>
    <property type="evidence" value="ECO:0007669"/>
    <property type="project" value="UniProtKB-KW"/>
</dbReference>
<organism evidence="5 6">
    <name type="scientific">Chlorobium phaeobacteroides (strain DSM 266 / SMG 266 / 2430)</name>
    <dbReference type="NCBI Taxonomy" id="290317"/>
    <lineage>
        <taxon>Bacteria</taxon>
        <taxon>Pseudomonadati</taxon>
        <taxon>Chlorobiota</taxon>
        <taxon>Chlorobiia</taxon>
        <taxon>Chlorobiales</taxon>
        <taxon>Chlorobiaceae</taxon>
        <taxon>Chlorobium/Pelodictyon group</taxon>
        <taxon>Chlorobium</taxon>
    </lineage>
</organism>
<accession>A1BGD8</accession>
<dbReference type="OrthoDB" id="598367at2"/>
<dbReference type="AlphaFoldDB" id="A1BGD8"/>
<dbReference type="PROSITE" id="PS51643">
    <property type="entry name" value="HD_CAS3"/>
    <property type="match status" value="1"/>
</dbReference>
<dbReference type="GO" id="GO:0046872">
    <property type="term" value="F:metal ion binding"/>
    <property type="evidence" value="ECO:0007669"/>
    <property type="project" value="UniProtKB-KW"/>
</dbReference>
<evidence type="ECO:0000259" key="4">
    <source>
        <dbReference type="PROSITE" id="PS51643"/>
    </source>
</evidence>
<evidence type="ECO:0000313" key="6">
    <source>
        <dbReference type="Proteomes" id="UP000008701"/>
    </source>
</evidence>
<keyword evidence="1" id="KW-0479">Metal-binding</keyword>
<keyword evidence="6" id="KW-1185">Reference proteome</keyword>
<dbReference type="InterPro" id="IPR006674">
    <property type="entry name" value="HD_domain"/>
</dbReference>
<keyword evidence="2" id="KW-0378">Hydrolase</keyword>
<dbReference type="InterPro" id="IPR006483">
    <property type="entry name" value="CRISPR-assoc_Cas3_HD"/>
</dbReference>
<gene>
    <name evidence="5" type="ordered locus">Cpha266_1437</name>
</gene>
<evidence type="ECO:0000256" key="3">
    <source>
        <dbReference type="ARBA" id="ARBA00023118"/>
    </source>
</evidence>
<dbReference type="GO" id="GO:0051607">
    <property type="term" value="P:defense response to virus"/>
    <property type="evidence" value="ECO:0007669"/>
    <property type="project" value="UniProtKB-KW"/>
</dbReference>
<evidence type="ECO:0000256" key="2">
    <source>
        <dbReference type="ARBA" id="ARBA00022801"/>
    </source>
</evidence>
<dbReference type="NCBIfam" id="TIGR01596">
    <property type="entry name" value="cas3_HD"/>
    <property type="match status" value="1"/>
</dbReference>
<dbReference type="EMBL" id="CP000492">
    <property type="protein sequence ID" value="ABL65465.1"/>
    <property type="molecule type" value="Genomic_DNA"/>
</dbReference>
<dbReference type="Pfam" id="PF01966">
    <property type="entry name" value="HD"/>
    <property type="match status" value="1"/>
</dbReference>
<sequence length="83" mass="9431">MNKERKPVAHLRQNESDEWLEHELNDHLAGVATIATGFASEFGNADWAMAAGLLHDLGKYNPRWQDYIRKSNGDYLEDSDGQD</sequence>
<keyword evidence="3" id="KW-0051">Antiviral defense</keyword>
<feature type="domain" description="HD Cas3-type" evidence="4">
    <location>
        <begin position="17"/>
        <end position="83"/>
    </location>
</feature>
<dbReference type="STRING" id="290317.Cpha266_1437"/>
<dbReference type="HOGENOM" id="CLU_2536481_0_0_10"/>
<name>A1BGD8_CHLPD</name>
<reference evidence="5 6" key="1">
    <citation type="submission" date="2006-12" db="EMBL/GenBank/DDBJ databases">
        <title>Complete sequence of Chlorobium phaeobacteroides DSM 266.</title>
        <authorList>
            <consortium name="US DOE Joint Genome Institute"/>
            <person name="Copeland A."/>
            <person name="Lucas S."/>
            <person name="Lapidus A."/>
            <person name="Barry K."/>
            <person name="Detter J.C."/>
            <person name="Glavina del Rio T."/>
            <person name="Hammon N."/>
            <person name="Israni S."/>
            <person name="Pitluck S."/>
            <person name="Goltsman E."/>
            <person name="Schmutz J."/>
            <person name="Larimer F."/>
            <person name="Land M."/>
            <person name="Hauser L."/>
            <person name="Mikhailova N."/>
            <person name="Li T."/>
            <person name="Overmann J."/>
            <person name="Bryant D.A."/>
            <person name="Richardson P."/>
        </authorList>
    </citation>
    <scope>NUCLEOTIDE SEQUENCE [LARGE SCALE GENOMIC DNA]</scope>
    <source>
        <strain evidence="5 6">DSM 266</strain>
    </source>
</reference>
<dbReference type="eggNOG" id="COG1713">
    <property type="taxonomic scope" value="Bacteria"/>
</dbReference>
<dbReference type="RefSeq" id="WP_011745281.1">
    <property type="nucleotide sequence ID" value="NC_008639.1"/>
</dbReference>
<evidence type="ECO:0000256" key="1">
    <source>
        <dbReference type="ARBA" id="ARBA00022723"/>
    </source>
</evidence>